<dbReference type="Gene3D" id="3.40.710.10">
    <property type="entry name" value="DD-peptidase/beta-lactamase superfamily"/>
    <property type="match status" value="1"/>
</dbReference>
<evidence type="ECO:0000259" key="2">
    <source>
        <dbReference type="Pfam" id="PF00144"/>
    </source>
</evidence>
<evidence type="ECO:0000256" key="1">
    <source>
        <dbReference type="SAM" id="MobiDB-lite"/>
    </source>
</evidence>
<feature type="region of interest" description="Disordered" evidence="1">
    <location>
        <begin position="1"/>
        <end position="42"/>
    </location>
</feature>
<reference evidence="3" key="1">
    <citation type="submission" date="2019-11" db="EMBL/GenBank/DDBJ databases">
        <title>Leishmania tarentolae CDS.</title>
        <authorList>
            <person name="Goto Y."/>
            <person name="Yamagishi J."/>
        </authorList>
    </citation>
    <scope>NUCLEOTIDE SEQUENCE [LARGE SCALE GENOMIC DNA]</scope>
    <source>
        <strain evidence="3">Parrot Tar II</strain>
    </source>
</reference>
<dbReference type="AlphaFoldDB" id="A0A640KMI7"/>
<dbReference type="SUPFAM" id="SSF56601">
    <property type="entry name" value="beta-lactamase/transpeptidase-like"/>
    <property type="match status" value="1"/>
</dbReference>
<comment type="caution">
    <text evidence="3">The sequence shown here is derived from an EMBL/GenBank/DDBJ whole genome shotgun (WGS) entry which is preliminary data.</text>
</comment>
<dbReference type="Proteomes" id="UP000419144">
    <property type="component" value="Unassembled WGS sequence"/>
</dbReference>
<dbReference type="InterPro" id="IPR001466">
    <property type="entry name" value="Beta-lactam-related"/>
</dbReference>
<evidence type="ECO:0000313" key="4">
    <source>
        <dbReference type="Proteomes" id="UP000419144"/>
    </source>
</evidence>
<feature type="compositionally biased region" description="Low complexity" evidence="1">
    <location>
        <begin position="1"/>
        <end position="30"/>
    </location>
</feature>
<evidence type="ECO:0000313" key="3">
    <source>
        <dbReference type="EMBL" id="GET90234.1"/>
    </source>
</evidence>
<accession>A0A640KMI7</accession>
<gene>
    <name evidence="3" type="ORF">LtaPh_2828200</name>
</gene>
<proteinExistence type="predicted"/>
<dbReference type="OrthoDB" id="276262at2759"/>
<sequence length="519" mass="57597">MMPSSSVPASSSSRPSSAASATADAPDAAATKPRLRIDFPPIKTEEELVKKQRAAVGQEEIRDDMENDIPPVIRSVLELSHLTMSGHSQWLRAAPGYQGGLFYKGKPFCFASGYRDTSRPLDAEDKGNHMKLKDPLVYGALSLPVTAAYICEQHGKGIFNLETPLTQYLPELQGKLSDDVTARSVLSFTHGIDDAHLLKDAGARWHRLYFSPLLCAETHARVYEPVNHFLAGSTAPATALTGQQQRSNLIQYVRSSPRITRNFTRSLHRAYMSHTSVALLLAAVETQLKGRSFESDIRTIFFEPAQCYGAGYGAPTLWKDPNELFYQPTGQALQHETFKRPVTIGDPRNCGPAVWNGSLNLYAPVEDYGKLLLLSLDTIMDARKLLGKPATSSGRPYYDFGVQYVPSKDHLQLTKSVLYGIDALPAAASFRYSCEHDLGCFGVASCGSRGANFFVNNLSRIIQHLFVKHVLSKGLDPEKPVNLDNPAQEGEESEETLQRVMKRQKFTSYFTKYEAHRRY</sequence>
<protein>
    <recommendedName>
        <fullName evidence="2">Beta-lactamase-related domain-containing protein</fullName>
    </recommendedName>
</protein>
<dbReference type="Pfam" id="PF00144">
    <property type="entry name" value="Beta-lactamase"/>
    <property type="match status" value="1"/>
</dbReference>
<feature type="domain" description="Beta-lactamase-related" evidence="2">
    <location>
        <begin position="95"/>
        <end position="379"/>
    </location>
</feature>
<name>A0A640KMI7_LEITA</name>
<keyword evidence="4" id="KW-1185">Reference proteome</keyword>
<organism evidence="3 4">
    <name type="scientific">Leishmania tarentolae</name>
    <name type="common">Sauroleishmania tarentolae</name>
    <dbReference type="NCBI Taxonomy" id="5689"/>
    <lineage>
        <taxon>Eukaryota</taxon>
        <taxon>Discoba</taxon>
        <taxon>Euglenozoa</taxon>
        <taxon>Kinetoplastea</taxon>
        <taxon>Metakinetoplastina</taxon>
        <taxon>Trypanosomatida</taxon>
        <taxon>Trypanosomatidae</taxon>
        <taxon>Leishmaniinae</taxon>
        <taxon>Leishmania</taxon>
        <taxon>lizard Leishmania</taxon>
    </lineage>
</organism>
<dbReference type="VEuPathDB" id="TriTrypDB:LtaPh_2828200"/>
<dbReference type="EMBL" id="BLBS01000039">
    <property type="protein sequence ID" value="GET90234.1"/>
    <property type="molecule type" value="Genomic_DNA"/>
</dbReference>
<dbReference type="InterPro" id="IPR012338">
    <property type="entry name" value="Beta-lactam/transpept-like"/>
</dbReference>